<evidence type="ECO:0000313" key="5">
    <source>
        <dbReference type="Proteomes" id="UP000239366"/>
    </source>
</evidence>
<evidence type="ECO:0000313" key="4">
    <source>
        <dbReference type="EMBL" id="PQJ14876.1"/>
    </source>
</evidence>
<dbReference type="Pfam" id="PF00929">
    <property type="entry name" value="RNase_T"/>
    <property type="match status" value="1"/>
</dbReference>
<feature type="domain" description="GIY-YIG" evidence="3">
    <location>
        <begin position="195"/>
        <end position="271"/>
    </location>
</feature>
<accession>A0A2S7T600</accession>
<keyword evidence="4" id="KW-0540">Nuclease</keyword>
<proteinExistence type="predicted"/>
<dbReference type="GO" id="GO:0003887">
    <property type="term" value="F:DNA-directed DNA polymerase activity"/>
    <property type="evidence" value="ECO:0007669"/>
    <property type="project" value="InterPro"/>
</dbReference>
<evidence type="ECO:0000259" key="3">
    <source>
        <dbReference type="PROSITE" id="PS50164"/>
    </source>
</evidence>
<comment type="caution">
    <text evidence="4">The sequence shown here is derived from an EMBL/GenBank/DDBJ whole genome shotgun (WGS) entry which is preliminary data.</text>
</comment>
<dbReference type="SMART" id="SM00479">
    <property type="entry name" value="EXOIII"/>
    <property type="match status" value="1"/>
</dbReference>
<keyword evidence="4" id="KW-0269">Exonuclease</keyword>
<organism evidence="4 5">
    <name type="scientific">Aureicoccus marinus</name>
    <dbReference type="NCBI Taxonomy" id="754435"/>
    <lineage>
        <taxon>Bacteria</taxon>
        <taxon>Pseudomonadati</taxon>
        <taxon>Bacteroidota</taxon>
        <taxon>Flavobacteriia</taxon>
        <taxon>Flavobacteriales</taxon>
        <taxon>Flavobacteriaceae</taxon>
        <taxon>Aureicoccus</taxon>
    </lineage>
</organism>
<dbReference type="AlphaFoldDB" id="A0A2S7T600"/>
<reference evidence="5" key="1">
    <citation type="submission" date="2016-11" db="EMBL/GenBank/DDBJ databases">
        <title>Trade-off between light-utilization and light-protection in marine flavobacteria.</title>
        <authorList>
            <person name="Kumagai Y."/>
            <person name="Yoshizawa S."/>
            <person name="Kogure K."/>
        </authorList>
    </citation>
    <scope>NUCLEOTIDE SEQUENCE [LARGE SCALE GENOMIC DNA]</scope>
    <source>
        <strain evidence="5">SG-18</strain>
    </source>
</reference>
<dbReference type="InterPro" id="IPR047296">
    <property type="entry name" value="GIY-YIG_UvrC_Cho"/>
</dbReference>
<dbReference type="EMBL" id="MQVX01000001">
    <property type="protein sequence ID" value="PQJ14876.1"/>
    <property type="molecule type" value="Genomic_DNA"/>
</dbReference>
<evidence type="ECO:0000256" key="1">
    <source>
        <dbReference type="ARBA" id="ARBA00025483"/>
    </source>
</evidence>
<evidence type="ECO:0000256" key="2">
    <source>
        <dbReference type="ARBA" id="ARBA00026073"/>
    </source>
</evidence>
<dbReference type="GO" id="GO:0008408">
    <property type="term" value="F:3'-5' exonuclease activity"/>
    <property type="evidence" value="ECO:0007669"/>
    <property type="project" value="TreeGrafter"/>
</dbReference>
<dbReference type="InterPro" id="IPR013520">
    <property type="entry name" value="Ribonucl_H"/>
</dbReference>
<dbReference type="InterPro" id="IPR036397">
    <property type="entry name" value="RNaseH_sf"/>
</dbReference>
<comment type="function">
    <text evidence="1">DNA polymerase III is a complex, multichain enzyme responsible for most of the replicative synthesis in bacteria. The epsilon subunit contain the editing function and is a proofreading 3'-5' exonuclease.</text>
</comment>
<dbReference type="RefSeq" id="WP_105000517.1">
    <property type="nucleotide sequence ID" value="NZ_MQVX01000001.1"/>
</dbReference>
<dbReference type="InterPro" id="IPR000305">
    <property type="entry name" value="GIY-YIG_endonuc"/>
</dbReference>
<dbReference type="Proteomes" id="UP000239366">
    <property type="component" value="Unassembled WGS sequence"/>
</dbReference>
<keyword evidence="5" id="KW-1185">Reference proteome</keyword>
<dbReference type="InterPro" id="IPR035901">
    <property type="entry name" value="GIY-YIG_endonuc_sf"/>
</dbReference>
<dbReference type="FunFam" id="3.30.420.10:FF:000045">
    <property type="entry name" value="3'-5' exonuclease DinG"/>
    <property type="match status" value="1"/>
</dbReference>
<sequence>MYSILDIESTGGKFNEEGIMEIAIYRFDGREVTDQFSSLINPERRIQPFVVKLTGINEKMLKGAPKFYELAKRIIEITEGTTIVAHNAQFDYRILRTEFRRLGYDFQRKTLCTVELSKRLIPDAESHSLGKLVRSLGIAVSDRHRAQGDALATLKLFEILLNKDQNKSILQSVIRAEEYGELSQRQLDIVENLPAEIGVYFLHNKDGEVIFTGKTKNIQKRVNQHFTNAGELALRLQKETREVTFELSGTELIALLREYQLRKKLRPRHNPLKSKPLYSYEWVEDTVQGYCAIRIRKSVKKEHGLLYFPSYLAAQQALNQWQELHNLPFRADKKYKESEFSEAPEEYNKRWGKALEELRLGNKTFALVDKGRKLGEKSVILVRSGQLIGYGFTELERQINNLSILEKLLSPVKDDHNTRYLLEYHLLQKPEAKRIEFKD</sequence>
<dbReference type="InterPro" id="IPR006054">
    <property type="entry name" value="DnaQ"/>
</dbReference>
<gene>
    <name evidence="4" type="ORF">BST99_03210</name>
</gene>
<name>A0A2S7T600_9FLAO</name>
<dbReference type="PROSITE" id="PS50164">
    <property type="entry name" value="GIY_YIG"/>
    <property type="match status" value="1"/>
</dbReference>
<comment type="subunit">
    <text evidence="2">DNA polymerase III contains a core (composed of alpha, epsilon and theta chains) that associates with a tau subunit. This core dimerizes to form the POLIII' complex. PolIII' associates with the gamma complex (composed of gamma, delta, delta', psi and chi chains) and with the beta chain to form the complete DNA polymerase III complex.</text>
</comment>
<dbReference type="Pfam" id="PF01541">
    <property type="entry name" value="GIY-YIG"/>
    <property type="match status" value="1"/>
</dbReference>
<dbReference type="CDD" id="cd06127">
    <property type="entry name" value="DEDDh"/>
    <property type="match status" value="1"/>
</dbReference>
<dbReference type="InterPro" id="IPR012337">
    <property type="entry name" value="RNaseH-like_sf"/>
</dbReference>
<dbReference type="PANTHER" id="PTHR30231:SF37">
    <property type="entry name" value="EXODEOXYRIBONUCLEASE 10"/>
    <property type="match status" value="1"/>
</dbReference>
<dbReference type="GO" id="GO:0006289">
    <property type="term" value="P:nucleotide-excision repair"/>
    <property type="evidence" value="ECO:0007669"/>
    <property type="project" value="InterPro"/>
</dbReference>
<dbReference type="SUPFAM" id="SSF82771">
    <property type="entry name" value="GIY-YIG endonuclease"/>
    <property type="match status" value="1"/>
</dbReference>
<keyword evidence="4" id="KW-0378">Hydrolase</keyword>
<dbReference type="Gene3D" id="3.40.1440.10">
    <property type="entry name" value="GIY-YIG endonuclease"/>
    <property type="match status" value="1"/>
</dbReference>
<dbReference type="PANTHER" id="PTHR30231">
    <property type="entry name" value="DNA POLYMERASE III SUBUNIT EPSILON"/>
    <property type="match status" value="1"/>
</dbReference>
<dbReference type="CDD" id="cd10434">
    <property type="entry name" value="GIY-YIG_UvrC_Cho"/>
    <property type="match status" value="1"/>
</dbReference>
<dbReference type="GO" id="GO:0045004">
    <property type="term" value="P:DNA replication proofreading"/>
    <property type="evidence" value="ECO:0007669"/>
    <property type="project" value="TreeGrafter"/>
</dbReference>
<dbReference type="GO" id="GO:0003677">
    <property type="term" value="F:DNA binding"/>
    <property type="evidence" value="ECO:0007669"/>
    <property type="project" value="InterPro"/>
</dbReference>
<dbReference type="GO" id="GO:0005829">
    <property type="term" value="C:cytosol"/>
    <property type="evidence" value="ECO:0007669"/>
    <property type="project" value="TreeGrafter"/>
</dbReference>
<dbReference type="Gene3D" id="3.30.420.10">
    <property type="entry name" value="Ribonuclease H-like superfamily/Ribonuclease H"/>
    <property type="match status" value="1"/>
</dbReference>
<dbReference type="SMART" id="SM00465">
    <property type="entry name" value="GIYc"/>
    <property type="match status" value="1"/>
</dbReference>
<protein>
    <submittedName>
        <fullName evidence="4">Exonuclease</fullName>
    </submittedName>
</protein>
<dbReference type="OrthoDB" id="9803913at2"/>
<dbReference type="SUPFAM" id="SSF53098">
    <property type="entry name" value="Ribonuclease H-like"/>
    <property type="match status" value="1"/>
</dbReference>
<dbReference type="NCBIfam" id="TIGR00573">
    <property type="entry name" value="dnaq"/>
    <property type="match status" value="1"/>
</dbReference>